<evidence type="ECO:0000313" key="12">
    <source>
        <dbReference type="Proteomes" id="UP001159042"/>
    </source>
</evidence>
<dbReference type="GO" id="GO:0003677">
    <property type="term" value="F:DNA binding"/>
    <property type="evidence" value="ECO:0007669"/>
    <property type="project" value="UniProtKB-KW"/>
</dbReference>
<evidence type="ECO:0000256" key="6">
    <source>
        <dbReference type="ARBA" id="ARBA00023125"/>
    </source>
</evidence>
<dbReference type="SUPFAM" id="SSF57667">
    <property type="entry name" value="beta-beta-alpha zinc fingers"/>
    <property type="match status" value="1"/>
</dbReference>
<dbReference type="SMART" id="SM00614">
    <property type="entry name" value="ZnF_BED"/>
    <property type="match status" value="1"/>
</dbReference>
<evidence type="ECO:0000256" key="9">
    <source>
        <dbReference type="PROSITE-ProRule" id="PRU00027"/>
    </source>
</evidence>
<reference evidence="11 12" key="1">
    <citation type="journal article" date="2023" name="Insect Mol. Biol.">
        <title>Genome sequencing provides insights into the evolution of gene families encoding plant cell wall-degrading enzymes in longhorned beetles.</title>
        <authorList>
            <person name="Shin N.R."/>
            <person name="Okamura Y."/>
            <person name="Kirsch R."/>
            <person name="Pauchet Y."/>
        </authorList>
    </citation>
    <scope>NUCLEOTIDE SEQUENCE [LARGE SCALE GENOMIC DNA]</scope>
    <source>
        <strain evidence="11">EAD_L_NR</strain>
    </source>
</reference>
<dbReference type="PANTHER" id="PTHR46481:SF10">
    <property type="entry name" value="ZINC FINGER BED DOMAIN-CONTAINING PROTEIN 39"/>
    <property type="match status" value="1"/>
</dbReference>
<comment type="subcellular location">
    <subcellularLocation>
        <location evidence="1">Nucleus</location>
    </subcellularLocation>
</comment>
<keyword evidence="5" id="KW-0805">Transcription regulation</keyword>
<evidence type="ECO:0000256" key="5">
    <source>
        <dbReference type="ARBA" id="ARBA00023015"/>
    </source>
</evidence>
<dbReference type="AlphaFoldDB" id="A0AAV8VMR4"/>
<evidence type="ECO:0000256" key="2">
    <source>
        <dbReference type="ARBA" id="ARBA00022723"/>
    </source>
</evidence>
<dbReference type="GO" id="GO:0008270">
    <property type="term" value="F:zinc ion binding"/>
    <property type="evidence" value="ECO:0007669"/>
    <property type="project" value="UniProtKB-KW"/>
</dbReference>
<evidence type="ECO:0000256" key="8">
    <source>
        <dbReference type="ARBA" id="ARBA00023242"/>
    </source>
</evidence>
<name>A0AAV8VMR4_9CUCU</name>
<keyword evidence="2" id="KW-0479">Metal-binding</keyword>
<proteinExistence type="predicted"/>
<dbReference type="Proteomes" id="UP001159042">
    <property type="component" value="Unassembled WGS sequence"/>
</dbReference>
<keyword evidence="6" id="KW-0238">DNA-binding</keyword>
<accession>A0AAV8VMR4</accession>
<dbReference type="PANTHER" id="PTHR46481">
    <property type="entry name" value="ZINC FINGER BED DOMAIN-CONTAINING PROTEIN 4"/>
    <property type="match status" value="1"/>
</dbReference>
<protein>
    <recommendedName>
        <fullName evidence="10">BED-type domain-containing protein</fullName>
    </recommendedName>
</protein>
<dbReference type="InterPro" id="IPR012337">
    <property type="entry name" value="RNaseH-like_sf"/>
</dbReference>
<keyword evidence="8" id="KW-0539">Nucleus</keyword>
<organism evidence="11 12">
    <name type="scientific">Exocentrus adspersus</name>
    <dbReference type="NCBI Taxonomy" id="1586481"/>
    <lineage>
        <taxon>Eukaryota</taxon>
        <taxon>Metazoa</taxon>
        <taxon>Ecdysozoa</taxon>
        <taxon>Arthropoda</taxon>
        <taxon>Hexapoda</taxon>
        <taxon>Insecta</taxon>
        <taxon>Pterygota</taxon>
        <taxon>Neoptera</taxon>
        <taxon>Endopterygota</taxon>
        <taxon>Coleoptera</taxon>
        <taxon>Polyphaga</taxon>
        <taxon>Cucujiformia</taxon>
        <taxon>Chrysomeloidea</taxon>
        <taxon>Cerambycidae</taxon>
        <taxon>Lamiinae</taxon>
        <taxon>Acanthocinini</taxon>
        <taxon>Exocentrus</taxon>
    </lineage>
</organism>
<comment type="caution">
    <text evidence="11">The sequence shown here is derived from an EMBL/GenBank/DDBJ whole genome shotgun (WGS) entry which is preliminary data.</text>
</comment>
<dbReference type="Pfam" id="PF05699">
    <property type="entry name" value="Dimer_Tnp_hAT"/>
    <property type="match status" value="1"/>
</dbReference>
<keyword evidence="7" id="KW-0804">Transcription</keyword>
<gene>
    <name evidence="11" type="ORF">NQ315_008226</name>
</gene>
<dbReference type="PROSITE" id="PS50808">
    <property type="entry name" value="ZF_BED"/>
    <property type="match status" value="1"/>
</dbReference>
<evidence type="ECO:0000259" key="10">
    <source>
        <dbReference type="PROSITE" id="PS50808"/>
    </source>
</evidence>
<dbReference type="SUPFAM" id="SSF140996">
    <property type="entry name" value="Hermes dimerisation domain"/>
    <property type="match status" value="1"/>
</dbReference>
<keyword evidence="12" id="KW-1185">Reference proteome</keyword>
<evidence type="ECO:0000256" key="3">
    <source>
        <dbReference type="ARBA" id="ARBA00022771"/>
    </source>
</evidence>
<dbReference type="InterPro" id="IPR008906">
    <property type="entry name" value="HATC_C_dom"/>
</dbReference>
<evidence type="ECO:0000256" key="7">
    <source>
        <dbReference type="ARBA" id="ARBA00023163"/>
    </source>
</evidence>
<dbReference type="GO" id="GO:0046983">
    <property type="term" value="F:protein dimerization activity"/>
    <property type="evidence" value="ECO:0007669"/>
    <property type="project" value="InterPro"/>
</dbReference>
<evidence type="ECO:0000313" key="11">
    <source>
        <dbReference type="EMBL" id="KAJ8915340.1"/>
    </source>
</evidence>
<dbReference type="GO" id="GO:0005634">
    <property type="term" value="C:nucleus"/>
    <property type="evidence" value="ECO:0007669"/>
    <property type="project" value="UniProtKB-SubCell"/>
</dbReference>
<dbReference type="GO" id="GO:0009791">
    <property type="term" value="P:post-embryonic development"/>
    <property type="evidence" value="ECO:0007669"/>
    <property type="project" value="UniProtKB-ARBA"/>
</dbReference>
<feature type="domain" description="BED-type" evidence="10">
    <location>
        <begin position="3"/>
        <end position="52"/>
    </location>
</feature>
<sequence>MPRTRSNFWSYFIKTKDGGQCKLCNTNVKSVGTTTNLKKHLERRHPRVLLKFNAQPEPGEPGPSTLMESEFEVPTIEIQPLVDVSNDNTKNVSPLSAVKGGHKANQITNAVIYMIAKDNLPLNRVENEGFRYFMGTVAPLYKPPSRKTISNLIDNKYDVLSGIIKIKLSVVSSVTLTTDVWTETMNTKSFLGITCHFYADNQLHSITIGVHELSERHTSDYLEECLRSVMTDWNISVENVTAVVTDNGTTYMLLMKAKNQKPKGKAFYIGLAFVELGSQKKEIGNTSVQNIIRVPGVTVASKIIDDVEEIKSVIIKIKAIVTYFKQSVLMADELRKVQPPENVLKLIQSVPTRWNSTFFMLERFVKLYHYIAPILLKNPKSPTMVNATDMELVEEVLQILAPIAQVSKEICGEKYLTSTCTHLINNINQQCRTGLIETDDSQNLQSHSNEQSSSSLWNFHETLAKDSLAMKNVASASNNSSTSFSLHIDLKIYLNQPTLPLNSNPLEYWNRGGSSPILQTIANKYLSVTGTSVPSERLFSKAGCIITQSRNRLTGNRLSKLLFLNSLDKFFTFYTVSPIPTANSYPVPSERQGLRRVLRRCEISEPTYIVENTGPLKSWSLDQDLKLVTRYNDILLITMSAPPPPPIKTWTIVKFIEGTIEAVPTQWIDEQQILERNCNRC</sequence>
<evidence type="ECO:0000256" key="4">
    <source>
        <dbReference type="ARBA" id="ARBA00022833"/>
    </source>
</evidence>
<keyword evidence="3 9" id="KW-0863">Zinc-finger</keyword>
<dbReference type="SUPFAM" id="SSF53098">
    <property type="entry name" value="Ribonuclease H-like"/>
    <property type="match status" value="1"/>
</dbReference>
<keyword evidence="4" id="KW-0862">Zinc</keyword>
<dbReference type="Pfam" id="PF02892">
    <property type="entry name" value="zf-BED"/>
    <property type="match status" value="1"/>
</dbReference>
<dbReference type="EMBL" id="JANEYG010000054">
    <property type="protein sequence ID" value="KAJ8915340.1"/>
    <property type="molecule type" value="Genomic_DNA"/>
</dbReference>
<dbReference type="InterPro" id="IPR003656">
    <property type="entry name" value="Znf_BED"/>
</dbReference>
<dbReference type="InterPro" id="IPR052035">
    <property type="entry name" value="ZnF_BED_domain_contain"/>
</dbReference>
<evidence type="ECO:0000256" key="1">
    <source>
        <dbReference type="ARBA" id="ARBA00004123"/>
    </source>
</evidence>
<dbReference type="InterPro" id="IPR036236">
    <property type="entry name" value="Znf_C2H2_sf"/>
</dbReference>